<organism evidence="1 2">
    <name type="scientific">Cercospora beticola</name>
    <name type="common">Sugarbeet leaf spot fungus</name>
    <dbReference type="NCBI Taxonomy" id="122368"/>
    <lineage>
        <taxon>Eukaryota</taxon>
        <taxon>Fungi</taxon>
        <taxon>Dikarya</taxon>
        <taxon>Ascomycota</taxon>
        <taxon>Pezizomycotina</taxon>
        <taxon>Dothideomycetes</taxon>
        <taxon>Dothideomycetidae</taxon>
        <taxon>Mycosphaerellales</taxon>
        <taxon>Mycosphaerellaceae</taxon>
        <taxon>Cercospora</taxon>
    </lineage>
</organism>
<gene>
    <name evidence="1" type="ORF">CB0940_10375</name>
</gene>
<reference evidence="1 2" key="1">
    <citation type="submission" date="2015-10" db="EMBL/GenBank/DDBJ databases">
        <title>The cercosporin biosynthetic gene cluster was horizontally transferred to several fungal lineages and shown to be expanded in Cercospora beticola based on microsynteny with recipient genomes.</title>
        <authorList>
            <person name="De Jonge R."/>
            <person name="Ebert M.K."/>
            <person name="Suttle J.C."/>
            <person name="Jurick Ii W.M."/>
            <person name="Secor G.A."/>
            <person name="Thomma B.P."/>
            <person name="Van De Peer Y."/>
            <person name="Bolton M.D."/>
        </authorList>
    </citation>
    <scope>NUCLEOTIDE SEQUENCE [LARGE SCALE GENOMIC DNA]</scope>
    <source>
        <strain evidence="1 2">09-40</strain>
    </source>
</reference>
<sequence length="574" mass="64777">MAFEDEVQQATNTIEELARTQLRSQFPYLKIEALEELLAETANVIVSRLVEQKKETCAARSRTSFMSLSAELRNIIYEMALKVEGTVNVSHQDVVCQHTTLLLANRQVYEEARPIWYGINIFKCRIGDPVFWRRAQDPETDFDSPRSVRKWLENLRSGAAMVKSITMRTWGSDTIGSALSKILSFGGRGLDFNGLTVHQGVLKSCGLLDRGVSPKIFTFLIRDGLEAGEDLYEAAGVSGEDLLTEELIKRLRYKLGCAASSEVDKWVKADIEQTLTIPKRLPDLKANIDSHVFPSDSYNLQTHHPLLYLPHDKMPFHDEVDELTSSIREANALQVRTQFPYMGTATLEKLLDDSVGRLKLGILQQESEVRVKQSRSSFMSLSAELRNMIYEMALCSKDGVHIRWDRTHMTGRHPYVSLVSVNRQIREESLTIWYGMNTFKHTISWLPGENANSRTCLSRFGRPENLSAWLKEVGANVALIKTIELTLSRGRSSTWLTTLLRASDDGLLGAGLTVHQTVLHLFGLLDAGLAAEVFQMKVDVRDDFGEPETLADFYEVAGIDGQELFTRELLDRLE</sequence>
<comment type="caution">
    <text evidence="1">The sequence shown here is derived from an EMBL/GenBank/DDBJ whole genome shotgun (WGS) entry which is preliminary data.</text>
</comment>
<dbReference type="InterPro" id="IPR038883">
    <property type="entry name" value="AN11006-like"/>
</dbReference>
<proteinExistence type="predicted"/>
<protein>
    <submittedName>
        <fullName evidence="1">Uncharacterized protein</fullName>
    </submittedName>
</protein>
<dbReference type="PANTHER" id="PTHR42085">
    <property type="entry name" value="F-BOX DOMAIN-CONTAINING PROTEIN"/>
    <property type="match status" value="1"/>
</dbReference>
<name>A0A2G5HTH7_CERBT</name>
<accession>A0A2G5HTH7</accession>
<dbReference type="AlphaFoldDB" id="A0A2G5HTH7"/>
<dbReference type="PANTHER" id="PTHR42085:SF1">
    <property type="entry name" value="F-BOX DOMAIN-CONTAINING PROTEIN"/>
    <property type="match status" value="1"/>
</dbReference>
<evidence type="ECO:0000313" key="2">
    <source>
        <dbReference type="Proteomes" id="UP000230605"/>
    </source>
</evidence>
<dbReference type="EMBL" id="LKMD01000103">
    <property type="protein sequence ID" value="PIA95828.1"/>
    <property type="molecule type" value="Genomic_DNA"/>
</dbReference>
<evidence type="ECO:0000313" key="1">
    <source>
        <dbReference type="EMBL" id="PIA95828.1"/>
    </source>
</evidence>
<dbReference type="OrthoDB" id="3645350at2759"/>
<dbReference type="Proteomes" id="UP000230605">
    <property type="component" value="Chromosome 8"/>
</dbReference>